<feature type="non-terminal residue" evidence="2">
    <location>
        <position position="1"/>
    </location>
</feature>
<dbReference type="AlphaFoldDB" id="A0A6J4TA10"/>
<name>A0A6J4TA10_9SPHN</name>
<feature type="non-terminal residue" evidence="2">
    <location>
        <position position="105"/>
    </location>
</feature>
<evidence type="ECO:0000313" key="2">
    <source>
        <dbReference type="EMBL" id="CAA9517444.1"/>
    </source>
</evidence>
<feature type="region of interest" description="Disordered" evidence="1">
    <location>
        <begin position="1"/>
        <end position="105"/>
    </location>
</feature>
<accession>A0A6J4TA10</accession>
<feature type="compositionally biased region" description="Basic and acidic residues" evidence="1">
    <location>
        <begin position="55"/>
        <end position="93"/>
    </location>
</feature>
<gene>
    <name evidence="2" type="ORF">AVDCRST_MAG09-1825</name>
</gene>
<evidence type="ECO:0000256" key="1">
    <source>
        <dbReference type="SAM" id="MobiDB-lite"/>
    </source>
</evidence>
<sequence>EQHRTRSISPARPLGPARVPARARHHDLRLRLGLGRRRRRGPPHLRPVRRPGRQLHRDLRQLHQRRVRADGRRVRQREAPTPRARDQVHDGARSGDPNSGGNHRL</sequence>
<feature type="compositionally biased region" description="Polar residues" evidence="1">
    <location>
        <begin position="96"/>
        <end position="105"/>
    </location>
</feature>
<organism evidence="2">
    <name type="scientific">uncultured Sphingomonas sp</name>
    <dbReference type="NCBI Taxonomy" id="158754"/>
    <lineage>
        <taxon>Bacteria</taxon>
        <taxon>Pseudomonadati</taxon>
        <taxon>Pseudomonadota</taxon>
        <taxon>Alphaproteobacteria</taxon>
        <taxon>Sphingomonadales</taxon>
        <taxon>Sphingomonadaceae</taxon>
        <taxon>Sphingomonas</taxon>
        <taxon>environmental samples</taxon>
    </lineage>
</organism>
<dbReference type="EMBL" id="CADCVZ010000047">
    <property type="protein sequence ID" value="CAA9517444.1"/>
    <property type="molecule type" value="Genomic_DNA"/>
</dbReference>
<proteinExistence type="predicted"/>
<feature type="compositionally biased region" description="Basic residues" evidence="1">
    <location>
        <begin position="21"/>
        <end position="54"/>
    </location>
</feature>
<reference evidence="2" key="1">
    <citation type="submission" date="2020-02" db="EMBL/GenBank/DDBJ databases">
        <authorList>
            <person name="Meier V. D."/>
        </authorList>
    </citation>
    <scope>NUCLEOTIDE SEQUENCE</scope>
    <source>
        <strain evidence="2">AVDCRST_MAG09</strain>
    </source>
</reference>
<protein>
    <submittedName>
        <fullName evidence="2">Oxidoreductase</fullName>
    </submittedName>
</protein>